<dbReference type="InterPro" id="IPR038765">
    <property type="entry name" value="Papain-like_cys_pep_sf"/>
</dbReference>
<evidence type="ECO:0000313" key="9">
    <source>
        <dbReference type="RefSeq" id="XP_065661956.1"/>
    </source>
</evidence>
<feature type="compositionally biased region" description="Polar residues" evidence="5">
    <location>
        <begin position="16"/>
        <end position="25"/>
    </location>
</feature>
<evidence type="ECO:0000259" key="6">
    <source>
        <dbReference type="PROSITE" id="PS50600"/>
    </source>
</evidence>
<dbReference type="SUPFAM" id="SSF54001">
    <property type="entry name" value="Cysteine proteinases"/>
    <property type="match status" value="1"/>
</dbReference>
<keyword evidence="2 8" id="KW-0645">Protease</keyword>
<feature type="region of interest" description="Disordered" evidence="5">
    <location>
        <begin position="16"/>
        <end position="57"/>
    </location>
</feature>
<dbReference type="PANTHER" id="PTHR12606:SF141">
    <property type="entry name" value="GH15225P-RELATED"/>
    <property type="match status" value="1"/>
</dbReference>
<dbReference type="Pfam" id="PF02902">
    <property type="entry name" value="Peptidase_C48"/>
    <property type="match status" value="1"/>
</dbReference>
<dbReference type="Proteomes" id="UP001652625">
    <property type="component" value="Chromosome 09"/>
</dbReference>
<proteinExistence type="inferred from homology"/>
<dbReference type="GO" id="GO:0006508">
    <property type="term" value="P:proteolysis"/>
    <property type="evidence" value="ECO:0007669"/>
    <property type="project" value="UniProtKB-KW"/>
</dbReference>
<evidence type="ECO:0000256" key="4">
    <source>
        <dbReference type="ARBA" id="ARBA00022807"/>
    </source>
</evidence>
<dbReference type="GO" id="GO:0008233">
    <property type="term" value="F:peptidase activity"/>
    <property type="evidence" value="ECO:0007669"/>
    <property type="project" value="UniProtKB-KW"/>
</dbReference>
<sequence length="569" mass="66688">MFAAVKNQFQSFFTSGNNTKTQAECTPNKRKRSHSNMNQTISPPDKRKKSTDENDENNIIPTSKWILSNLWKYVTGVHPIDHQDQSAKKFSEILKVNDKHTDLLSSQSTQRGTFSQISNKSTMVFDLTYDNDVIETIENEDIFDLSKVSINISDIQYPNDQPLGSLCRKANNENFIRLEEKRRYKEILDKFTSVYTFSNRDVHQEVVNISKITEFDYSNKNLKFEKIDLTLKNVYKRNRNDFNKITPKSVASPILSNTLTLPMCSTSKNEEILNNTIEDNTLKTNQSSLLDLCWIKKWRENLDPITLERERQIKEEERKVARIKQSKDEKFEKFLKNLDAKNENEFPNLTDDMIKIIKKVLSHGPPTEVITSGFDANITRADLSTLRDSCWLNDEVINFYFNLIRERSEKNSNIPKIHIFNTFFYPKLVKTGFAGIKRWTRKTDIFSYDMILIPIHLGMHWCLAEINFINKHLVYYDSLKGNNMSCIIALKDYLLQESKDKKNECFNFTGWQELMPKDIPEQMNGCDCGVFACKYAEYRSRNAKFTFSQENMPYFRQRMIYEITSKKLL</sequence>
<protein>
    <submittedName>
        <fullName evidence="8 9">Sentrin-specific protease 1 isoform X2</fullName>
    </submittedName>
</protein>
<comment type="similarity">
    <text evidence="1">Belongs to the peptidase C48 family.</text>
</comment>
<evidence type="ECO:0000313" key="7">
    <source>
        <dbReference type="Proteomes" id="UP001652625"/>
    </source>
</evidence>
<evidence type="ECO:0000313" key="8">
    <source>
        <dbReference type="RefSeq" id="XP_065661955.1"/>
    </source>
</evidence>
<evidence type="ECO:0000256" key="2">
    <source>
        <dbReference type="ARBA" id="ARBA00022670"/>
    </source>
</evidence>
<feature type="domain" description="Ubiquitin-like protease family profile" evidence="6">
    <location>
        <begin position="376"/>
        <end position="539"/>
    </location>
</feature>
<dbReference type="InterPro" id="IPR003653">
    <property type="entry name" value="Peptidase_C48_C"/>
</dbReference>
<organism evidence="7 8">
    <name type="scientific">Hydra vulgaris</name>
    <name type="common">Hydra</name>
    <name type="synonym">Hydra attenuata</name>
    <dbReference type="NCBI Taxonomy" id="6087"/>
    <lineage>
        <taxon>Eukaryota</taxon>
        <taxon>Metazoa</taxon>
        <taxon>Cnidaria</taxon>
        <taxon>Hydrozoa</taxon>
        <taxon>Hydroidolina</taxon>
        <taxon>Anthoathecata</taxon>
        <taxon>Aplanulata</taxon>
        <taxon>Hydridae</taxon>
        <taxon>Hydra</taxon>
    </lineage>
</organism>
<dbReference type="PROSITE" id="PS50600">
    <property type="entry name" value="ULP_PROTEASE"/>
    <property type="match status" value="1"/>
</dbReference>
<keyword evidence="4" id="KW-0788">Thiol protease</keyword>
<keyword evidence="3" id="KW-0378">Hydrolase</keyword>
<reference evidence="8 9" key="1">
    <citation type="submission" date="2025-05" db="UniProtKB">
        <authorList>
            <consortium name="RefSeq"/>
        </authorList>
    </citation>
    <scope>IDENTIFICATION</scope>
</reference>
<gene>
    <name evidence="8 9" type="primary">LOC100215941</name>
</gene>
<accession>A0ABM4CJM4</accession>
<evidence type="ECO:0000256" key="3">
    <source>
        <dbReference type="ARBA" id="ARBA00022801"/>
    </source>
</evidence>
<name>A0ABM4CJM4_HYDVU</name>
<keyword evidence="7" id="KW-1185">Reference proteome</keyword>
<evidence type="ECO:0000256" key="5">
    <source>
        <dbReference type="SAM" id="MobiDB-lite"/>
    </source>
</evidence>
<dbReference type="GeneID" id="100215941"/>
<dbReference type="Gene3D" id="3.40.395.10">
    <property type="entry name" value="Adenoviral Proteinase, Chain A"/>
    <property type="match status" value="1"/>
</dbReference>
<evidence type="ECO:0000256" key="1">
    <source>
        <dbReference type="ARBA" id="ARBA00005234"/>
    </source>
</evidence>
<dbReference type="RefSeq" id="XP_065661955.1">
    <property type="nucleotide sequence ID" value="XM_065805883.1"/>
</dbReference>
<dbReference type="RefSeq" id="XP_065661956.1">
    <property type="nucleotide sequence ID" value="XM_065805884.1"/>
</dbReference>
<dbReference type="PANTHER" id="PTHR12606">
    <property type="entry name" value="SENTRIN/SUMO-SPECIFIC PROTEASE"/>
    <property type="match status" value="1"/>
</dbReference>